<comment type="caution">
    <text evidence="1">The sequence shown here is derived from an EMBL/GenBank/DDBJ whole genome shotgun (WGS) entry which is preliminary data.</text>
</comment>
<dbReference type="EMBL" id="VWSG01000001">
    <property type="protein sequence ID" value="KAA5538134.1"/>
    <property type="molecule type" value="Genomic_DNA"/>
</dbReference>
<dbReference type="Proteomes" id="UP000325141">
    <property type="component" value="Unassembled WGS sequence"/>
</dbReference>
<accession>A0A5M6CSF2</accession>
<name>A0A5M6CSF2_9FLAO</name>
<keyword evidence="2" id="KW-1185">Reference proteome</keyword>
<evidence type="ECO:0000313" key="1">
    <source>
        <dbReference type="EMBL" id="KAA5538134.1"/>
    </source>
</evidence>
<dbReference type="AlphaFoldDB" id="A0A5M6CSF2"/>
<reference evidence="1 2" key="1">
    <citation type="submission" date="2019-09" db="EMBL/GenBank/DDBJ databases">
        <title>Genome sequence and assembly of Flavobacterium sp.</title>
        <authorList>
            <person name="Chhetri G."/>
        </authorList>
    </citation>
    <scope>NUCLEOTIDE SEQUENCE [LARGE SCALE GENOMIC DNA]</scope>
    <source>
        <strain evidence="1 2">SNL9</strain>
    </source>
</reference>
<sequence>MIQLKALIKYLSSFFKSTWNFEDYPLETWINSEASQNDIKFGAKFTNWHTLIAHGNSNYEAIENLRTTFKEYSKENKLPRPGSKVSFQFAESSKIELYEEIAIDFFDKIIGISYYECFVSDYSTLFDFGLDDNDTIKKN</sequence>
<evidence type="ECO:0000313" key="2">
    <source>
        <dbReference type="Proteomes" id="UP000325141"/>
    </source>
</evidence>
<gene>
    <name evidence="1" type="ORF">F0460_00595</name>
</gene>
<organism evidence="1 2">
    <name type="scientific">Paenimyroides baculatum</name>
    <dbReference type="NCBI Taxonomy" id="2608000"/>
    <lineage>
        <taxon>Bacteria</taxon>
        <taxon>Pseudomonadati</taxon>
        <taxon>Bacteroidota</taxon>
        <taxon>Flavobacteriia</taxon>
        <taxon>Flavobacteriales</taxon>
        <taxon>Flavobacteriaceae</taxon>
        <taxon>Paenimyroides</taxon>
    </lineage>
</organism>
<protein>
    <submittedName>
        <fullName evidence="1">Uncharacterized protein</fullName>
    </submittedName>
</protein>
<dbReference type="RefSeq" id="WP_150009377.1">
    <property type="nucleotide sequence ID" value="NZ_VWSG01000001.1"/>
</dbReference>
<proteinExistence type="predicted"/>